<proteinExistence type="predicted"/>
<dbReference type="EMBL" id="LUEZ02000054">
    <property type="protein sequence ID" value="RDB21696.1"/>
    <property type="molecule type" value="Genomic_DNA"/>
</dbReference>
<dbReference type="Proteomes" id="UP000076154">
    <property type="component" value="Unassembled WGS sequence"/>
</dbReference>
<reference evidence="1" key="1">
    <citation type="submission" date="2018-04" db="EMBL/GenBank/DDBJ databases">
        <title>Whole genome sequencing of Hypsizygus marmoreus.</title>
        <authorList>
            <person name="Choi I.-G."/>
            <person name="Min B."/>
            <person name="Kim J.-G."/>
            <person name="Kim S."/>
            <person name="Oh Y.-L."/>
            <person name="Kong W.-S."/>
            <person name="Park H."/>
            <person name="Jeong J."/>
            <person name="Song E.-S."/>
        </authorList>
    </citation>
    <scope>NUCLEOTIDE SEQUENCE [LARGE SCALE GENOMIC DNA]</scope>
    <source>
        <strain evidence="1">51987-8</strain>
    </source>
</reference>
<keyword evidence="2" id="KW-1185">Reference proteome</keyword>
<gene>
    <name evidence="1" type="ORF">Hypma_011169</name>
</gene>
<feature type="non-terminal residue" evidence="1">
    <location>
        <position position="1"/>
    </location>
</feature>
<organism evidence="1 2">
    <name type="scientific">Hypsizygus marmoreus</name>
    <name type="common">White beech mushroom</name>
    <name type="synonym">Agaricus marmoreus</name>
    <dbReference type="NCBI Taxonomy" id="39966"/>
    <lineage>
        <taxon>Eukaryota</taxon>
        <taxon>Fungi</taxon>
        <taxon>Dikarya</taxon>
        <taxon>Basidiomycota</taxon>
        <taxon>Agaricomycotina</taxon>
        <taxon>Agaricomycetes</taxon>
        <taxon>Agaricomycetidae</taxon>
        <taxon>Agaricales</taxon>
        <taxon>Tricholomatineae</taxon>
        <taxon>Lyophyllaceae</taxon>
        <taxon>Hypsizygus</taxon>
    </lineage>
</organism>
<comment type="caution">
    <text evidence="1">The sequence shown here is derived from an EMBL/GenBank/DDBJ whole genome shotgun (WGS) entry which is preliminary data.</text>
</comment>
<evidence type="ECO:0000313" key="2">
    <source>
        <dbReference type="Proteomes" id="UP000076154"/>
    </source>
</evidence>
<accession>A0A369JSE6</accession>
<name>A0A369JSE6_HYPMA</name>
<evidence type="ECO:0000313" key="1">
    <source>
        <dbReference type="EMBL" id="RDB21696.1"/>
    </source>
</evidence>
<protein>
    <submittedName>
        <fullName evidence="1">Uncharacterized protein</fullName>
    </submittedName>
</protein>
<dbReference type="InParanoid" id="A0A369JSE6"/>
<dbReference type="AlphaFoldDB" id="A0A369JSE6"/>
<sequence>ESLVSDWCRSELFDVQPTHSLSIQMRSWPPRRAATLPILSGNIHHFRLQMKRDPAPRGERKHYASYEETSVSALSLSAIGLFSMAKVLIIFDVNSNEILPPAGSGNTRFLTRLLRERLLSLSALSCRAPPIMFDVNSNEILPRGERRHTPLSGRIHKRPSSLSATSRVRHWSFSTSIEMRSCRPRVAATPTSTQEAPASDCCCSQLSHLRLHFNRERQHQHSQF</sequence>